<comment type="function">
    <text evidence="1">Plays a role in determining ER morphology.</text>
</comment>
<keyword evidence="1" id="KW-0812">Transmembrane</keyword>
<organism evidence="5 6">
    <name type="scientific">Claviceps pazoutovae</name>
    <dbReference type="NCBI Taxonomy" id="1649127"/>
    <lineage>
        <taxon>Eukaryota</taxon>
        <taxon>Fungi</taxon>
        <taxon>Dikarya</taxon>
        <taxon>Ascomycota</taxon>
        <taxon>Pezizomycotina</taxon>
        <taxon>Sordariomycetes</taxon>
        <taxon>Hypocreomycetidae</taxon>
        <taxon>Hypocreales</taxon>
        <taxon>Clavicipitaceae</taxon>
        <taxon>Claviceps</taxon>
    </lineage>
</organism>
<feature type="compositionally biased region" description="Basic residues" evidence="3">
    <location>
        <begin position="446"/>
        <end position="455"/>
    </location>
</feature>
<keyword evidence="6" id="KW-1185">Reference proteome</keyword>
<feature type="domain" description="Lunapark zinc ribbon" evidence="4">
    <location>
        <begin position="331"/>
        <end position="387"/>
    </location>
</feature>
<feature type="region of interest" description="Disordered" evidence="3">
    <location>
        <begin position="228"/>
        <end position="281"/>
    </location>
</feature>
<feature type="compositionally biased region" description="Polar residues" evidence="3">
    <location>
        <begin position="247"/>
        <end position="268"/>
    </location>
</feature>
<dbReference type="InterPro" id="IPR019273">
    <property type="entry name" value="Lunapark_Znf"/>
</dbReference>
<evidence type="ECO:0000313" key="5">
    <source>
        <dbReference type="EMBL" id="KAG5937144.1"/>
    </source>
</evidence>
<keyword evidence="2" id="KW-0175">Coiled coil</keyword>
<feature type="transmembrane region" description="Helical" evidence="1">
    <location>
        <begin position="136"/>
        <end position="159"/>
    </location>
</feature>
<sequence length="455" mass="49897">MPKWLELGAATTSCQLSCRRPPAASRPPHTPRHSHTRYFLFTTSNEPFDQSSPRSLQHPLSFVSLQNGGQLLQLLRFQPFSSPALQLSKMVSFWPWKGDSSSPASFEKTLSTLSTKITDAQARLDRLRAESRRAKVLWTLYLGFAYLVYAIVLLLVVGYKDLGIYEWAGMAGGPLLIYTTRAIISAYFTYHIDTTSAHLQTYQDERAKTIQKLKDATKYDSTMELIEKYGGENKKKPQKGGDDLNKTAPNNASISKKSGVSNVPSRTNLPPPPTANIMRPDSPAMIADAKSNEKQQQDQQIGAEFAPNAFTNPPPAPRNHHQQYMTPETHWYDRIFDVLLGEDETAAKNRYALICHACRLVNGQAPPGTKTLAEVGMWKCCGCGATNGEKDEGKRIVEEVLASTTTDGTESATEGDAPETQNVGGGTVGESSTSSATDGPAEAVKARRRRGKQGA</sequence>
<evidence type="ECO:0000313" key="6">
    <source>
        <dbReference type="Proteomes" id="UP000706124"/>
    </source>
</evidence>
<keyword evidence="1" id="KW-0472">Membrane</keyword>
<feature type="transmembrane region" description="Helical" evidence="1">
    <location>
        <begin position="171"/>
        <end position="190"/>
    </location>
</feature>
<gene>
    <name evidence="5" type="ORF">E4U60_002114</name>
</gene>
<accession>A0A9P7SG00</accession>
<feature type="region of interest" description="Disordered" evidence="3">
    <location>
        <begin position="403"/>
        <end position="455"/>
    </location>
</feature>
<dbReference type="Proteomes" id="UP000706124">
    <property type="component" value="Unassembled WGS sequence"/>
</dbReference>
<dbReference type="EMBL" id="SRPO01000193">
    <property type="protein sequence ID" value="KAG5937144.1"/>
    <property type="molecule type" value="Genomic_DNA"/>
</dbReference>
<comment type="caution">
    <text evidence="5">The sequence shown here is derived from an EMBL/GenBank/DDBJ whole genome shotgun (WGS) entry which is preliminary data.</text>
</comment>
<dbReference type="Pfam" id="PF10058">
    <property type="entry name" value="Zn_ribbon_10"/>
    <property type="match status" value="1"/>
</dbReference>
<name>A0A9P7SG00_9HYPO</name>
<evidence type="ECO:0000256" key="1">
    <source>
        <dbReference type="RuleBase" id="RU367073"/>
    </source>
</evidence>
<dbReference type="PANTHER" id="PTHR22166:SF12">
    <property type="entry name" value="ENDOPLASMIC RETICULUM JUNCTION FORMATION PROTEIN LUNAPARK"/>
    <property type="match status" value="1"/>
</dbReference>
<comment type="similarity">
    <text evidence="1">Belongs to the lunapark family.</text>
</comment>
<feature type="coiled-coil region" evidence="2">
    <location>
        <begin position="110"/>
        <end position="137"/>
    </location>
</feature>
<dbReference type="AlphaFoldDB" id="A0A9P7SG00"/>
<proteinExistence type="inferred from homology"/>
<keyword evidence="1" id="KW-0863">Zinc-finger</keyword>
<protein>
    <recommendedName>
        <fullName evidence="1">Endoplasmic reticulum junction formation protein lunapark</fullName>
    </recommendedName>
</protein>
<dbReference type="InterPro" id="IPR040115">
    <property type="entry name" value="Lnp"/>
</dbReference>
<dbReference type="OrthoDB" id="1725934at2759"/>
<dbReference type="GO" id="GO:0008270">
    <property type="term" value="F:zinc ion binding"/>
    <property type="evidence" value="ECO:0007669"/>
    <property type="project" value="UniProtKB-KW"/>
</dbReference>
<keyword evidence="1" id="KW-0862">Zinc</keyword>
<dbReference type="GO" id="GO:1903373">
    <property type="term" value="P:positive regulation of endoplasmic reticulum tubular network organization"/>
    <property type="evidence" value="ECO:0007669"/>
    <property type="project" value="UniProtKB-UniRule"/>
</dbReference>
<dbReference type="PANTHER" id="PTHR22166">
    <property type="entry name" value="ENDOPLASMIC RETICULUM JUNCTION FORMATION PROTEIN LUNAPARK"/>
    <property type="match status" value="1"/>
</dbReference>
<dbReference type="GO" id="GO:0098826">
    <property type="term" value="C:endoplasmic reticulum tubular network membrane"/>
    <property type="evidence" value="ECO:0007669"/>
    <property type="project" value="UniProtKB-UniRule"/>
</dbReference>
<keyword evidence="1" id="KW-1133">Transmembrane helix</keyword>
<feature type="compositionally biased region" description="Basic and acidic residues" evidence="3">
    <location>
        <begin position="228"/>
        <end position="245"/>
    </location>
</feature>
<dbReference type="GO" id="GO:0071788">
    <property type="term" value="P:endoplasmic reticulum tubular network maintenance"/>
    <property type="evidence" value="ECO:0007669"/>
    <property type="project" value="UniProtKB-UniRule"/>
</dbReference>
<keyword evidence="1" id="KW-0479">Metal-binding</keyword>
<comment type="domain">
    <text evidence="1">The C4-type zinc finger motif is necessary both for its ER three-way tubular junction localization and formation.</text>
</comment>
<comment type="subcellular location">
    <subcellularLocation>
        <location evidence="1">Endoplasmic reticulum membrane</location>
        <topology evidence="1">Multi-pass membrane protein</topology>
    </subcellularLocation>
</comment>
<evidence type="ECO:0000259" key="4">
    <source>
        <dbReference type="Pfam" id="PF10058"/>
    </source>
</evidence>
<evidence type="ECO:0000256" key="2">
    <source>
        <dbReference type="SAM" id="Coils"/>
    </source>
</evidence>
<keyword evidence="1" id="KW-0256">Endoplasmic reticulum</keyword>
<evidence type="ECO:0000256" key="3">
    <source>
        <dbReference type="SAM" id="MobiDB-lite"/>
    </source>
</evidence>
<feature type="compositionally biased region" description="Polar residues" evidence="3">
    <location>
        <begin position="403"/>
        <end position="412"/>
    </location>
</feature>
<reference evidence="5 6" key="1">
    <citation type="journal article" date="2020" name="bioRxiv">
        <title>Whole genome comparisons of ergot fungi reveals the divergence and evolution of species within the genus Claviceps are the result of varying mechanisms driving genome evolution and host range expansion.</title>
        <authorList>
            <person name="Wyka S.A."/>
            <person name="Mondo S.J."/>
            <person name="Liu M."/>
            <person name="Dettman J."/>
            <person name="Nalam V."/>
            <person name="Broders K.D."/>
        </authorList>
    </citation>
    <scope>NUCLEOTIDE SEQUENCE [LARGE SCALE GENOMIC DNA]</scope>
    <source>
        <strain evidence="5 6">CCC 1485</strain>
    </source>
</reference>